<proteinExistence type="predicted"/>
<organism evidence="2 3">
    <name type="scientific">Methylomonas albis</name>
    <dbReference type="NCBI Taxonomy" id="1854563"/>
    <lineage>
        <taxon>Bacteria</taxon>
        <taxon>Pseudomonadati</taxon>
        <taxon>Pseudomonadota</taxon>
        <taxon>Gammaproteobacteria</taxon>
        <taxon>Methylococcales</taxon>
        <taxon>Methylococcaceae</taxon>
        <taxon>Methylomonas</taxon>
    </lineage>
</organism>
<dbReference type="InterPro" id="IPR009492">
    <property type="entry name" value="TniQ"/>
</dbReference>
<evidence type="ECO:0000313" key="2">
    <source>
        <dbReference type="EMBL" id="MBD9358760.1"/>
    </source>
</evidence>
<keyword evidence="3" id="KW-1185">Reference proteome</keyword>
<accession>A0ABR9D6K9</accession>
<dbReference type="Pfam" id="PF06527">
    <property type="entry name" value="TniQ"/>
    <property type="match status" value="1"/>
</dbReference>
<gene>
    <name evidence="2" type="ORF">IE877_23280</name>
</gene>
<comment type="caution">
    <text evidence="2">The sequence shown here is derived from an EMBL/GenBank/DDBJ whole genome shotgun (WGS) entry which is preliminary data.</text>
</comment>
<sequence length="668" mass="75861">MTGMPLRLVCPPIRTSGYPDENPIGYLMRLADKNTYPSYRWLLAGKGVETVDYAKLYQTFLKADWTGFQNGDHGLDQICTLPTIHLNATRLRYCPLCLQEGHYWRIGWQLKLASACIHHRVWLHDVCPLCYQEQSFIKAPDKDCGCLAKLSGAQAIIAPSSVVQMQQVLEKGALEAGNHWFDAKQLLTLRQRSELIAFLMKWLAIGDELAKPGRPQFQHVSAFQATATQCADALFSDDEGFWRYLQAIHFNRASHIGIQQKRLVYFYRQFFKEFPESLFEPLKAVVEEYVTLNLIRDITQKHTLFSKDAKRVQPWVSFNRACKQYHLAASVLSRAITDKHVAAHHQTTQANYTQCSIYRPDLEKILPHLKSLISAHDAAEILGATKSQFAQLQNSGCFKFEIPPREGYCSTWQYSRLELATLIDIINQGAAPLTDDCVLLAATLQNRIRGSIEMPFLKLFKAIVSGQLIVRKPDDQPRQFRNLWLDKAEICRWLNQLRPQAAALTVTNAAKVLGINEEFAYQLVNRGYLNHQLDSRNAKRICPDHISQFRQEYVMLSKLSEASGLSSARLVDMLASSEIFPVDHNVADKLRQKLYRRADVLGTSALSRYVEQLPTYPVLENKVGNMGLASVGKPNAVNSTSEFHRLDNEAFEKVLFNIPPKSRKGEGC</sequence>
<dbReference type="Proteomes" id="UP000652176">
    <property type="component" value="Unassembled WGS sequence"/>
</dbReference>
<evidence type="ECO:0000313" key="3">
    <source>
        <dbReference type="Proteomes" id="UP000652176"/>
    </source>
</evidence>
<reference evidence="2 3" key="1">
    <citation type="submission" date="2020-09" db="EMBL/GenBank/DDBJ databases">
        <title>Methylomonas albis sp. nov. and Methylomonas fluvii sp. nov.: Two cold-adapted methanotrophs from the River Elbe and an amended description of Methylovulum psychrotolerans strain Eb1.</title>
        <authorList>
            <person name="Bussmann I.K."/>
            <person name="Klings K.-W."/>
            <person name="Warnstedt J."/>
            <person name="Hoppert M."/>
            <person name="Saborowski A."/>
            <person name="Horn F."/>
            <person name="Liebner S."/>
        </authorList>
    </citation>
    <scope>NUCLEOTIDE SEQUENCE [LARGE SCALE GENOMIC DNA]</scope>
    <source>
        <strain evidence="2 3">EbA</strain>
    </source>
</reference>
<dbReference type="RefSeq" id="WP_192376955.1">
    <property type="nucleotide sequence ID" value="NZ_CAJHIV010000001.1"/>
</dbReference>
<feature type="domain" description="TniQ" evidence="1">
    <location>
        <begin position="80"/>
        <end position="122"/>
    </location>
</feature>
<protein>
    <submittedName>
        <fullName evidence="2">TniQ family protein</fullName>
    </submittedName>
</protein>
<dbReference type="EMBL" id="JACXSS010000001">
    <property type="protein sequence ID" value="MBD9358760.1"/>
    <property type="molecule type" value="Genomic_DNA"/>
</dbReference>
<evidence type="ECO:0000259" key="1">
    <source>
        <dbReference type="Pfam" id="PF06527"/>
    </source>
</evidence>
<name>A0ABR9D6K9_9GAMM</name>